<reference evidence="2 3" key="1">
    <citation type="submission" date="2016-10" db="EMBL/GenBank/DDBJ databases">
        <title>Draft Genome sequence of Roseomonas sp. strain M3.</title>
        <authorList>
            <person name="Subhash Y."/>
            <person name="Lee S."/>
        </authorList>
    </citation>
    <scope>NUCLEOTIDE SEQUENCE [LARGE SCALE GENOMIC DNA]</scope>
    <source>
        <strain evidence="2 3">M3</strain>
    </source>
</reference>
<feature type="domain" description="Histidine kinase/HSP90-like ATPase" evidence="1">
    <location>
        <begin position="153"/>
        <end position="228"/>
    </location>
</feature>
<dbReference type="Proteomes" id="UP000188879">
    <property type="component" value="Unassembled WGS sequence"/>
</dbReference>
<dbReference type="InterPro" id="IPR036890">
    <property type="entry name" value="HATPase_C_sf"/>
</dbReference>
<sequence>MPSTHSGTPVIVPLRGSIVSVSPSDPTPLAANARAVARPAPSATRRLPAWPPREAEPAEALSLRQLRHHSGNTWQRLLCEIWTMAEDAGTPEAYSLAEEVERRLSATVAVADALFGLTRRPGRMQERLEVLARQAIAVQAHSHQLIGLDVAVQGACPAALQQTVLRIAQEMVCNAVKHGFHARARGQIAVTLIALPGRPLQLEVGDDGWGPPPQEARGEGMALMRELAAQNGGRVSLKRDGGLTLAELELPWP</sequence>
<evidence type="ECO:0000313" key="2">
    <source>
        <dbReference type="EMBL" id="ONG50134.1"/>
    </source>
</evidence>
<evidence type="ECO:0000259" key="1">
    <source>
        <dbReference type="Pfam" id="PF13581"/>
    </source>
</evidence>
<dbReference type="InterPro" id="IPR003594">
    <property type="entry name" value="HATPase_dom"/>
</dbReference>
<gene>
    <name evidence="2" type="ORF">BKE38_19315</name>
</gene>
<protein>
    <recommendedName>
        <fullName evidence="1">Histidine kinase/HSP90-like ATPase domain-containing protein</fullName>
    </recommendedName>
</protein>
<evidence type="ECO:0000313" key="3">
    <source>
        <dbReference type="Proteomes" id="UP000188879"/>
    </source>
</evidence>
<comment type="caution">
    <text evidence="2">The sequence shown here is derived from an EMBL/GenBank/DDBJ whole genome shotgun (WGS) entry which is preliminary data.</text>
</comment>
<proteinExistence type="predicted"/>
<accession>A0A1V2GYA4</accession>
<name>A0A1V2GYA4_9PROT</name>
<dbReference type="Gene3D" id="3.30.565.10">
    <property type="entry name" value="Histidine kinase-like ATPase, C-terminal domain"/>
    <property type="match status" value="1"/>
</dbReference>
<dbReference type="SUPFAM" id="SSF55874">
    <property type="entry name" value="ATPase domain of HSP90 chaperone/DNA topoisomerase II/histidine kinase"/>
    <property type="match status" value="1"/>
</dbReference>
<organism evidence="2 3">
    <name type="scientific">Teichococcus deserti</name>
    <dbReference type="NCBI Taxonomy" id="1817963"/>
    <lineage>
        <taxon>Bacteria</taxon>
        <taxon>Pseudomonadati</taxon>
        <taxon>Pseudomonadota</taxon>
        <taxon>Alphaproteobacteria</taxon>
        <taxon>Acetobacterales</taxon>
        <taxon>Roseomonadaceae</taxon>
        <taxon>Roseomonas</taxon>
    </lineage>
</organism>
<dbReference type="EMBL" id="MLCO01000202">
    <property type="protein sequence ID" value="ONG50134.1"/>
    <property type="molecule type" value="Genomic_DNA"/>
</dbReference>
<dbReference type="AlphaFoldDB" id="A0A1V2GYA4"/>
<keyword evidence="3" id="KW-1185">Reference proteome</keyword>
<dbReference type="Pfam" id="PF13581">
    <property type="entry name" value="HATPase_c_2"/>
    <property type="match status" value="1"/>
</dbReference>